<evidence type="ECO:0008006" key="3">
    <source>
        <dbReference type="Google" id="ProtNLM"/>
    </source>
</evidence>
<dbReference type="RefSeq" id="WP_014970366.1">
    <property type="nucleotide sequence ID" value="NZ_JASBQV010000036.1"/>
</dbReference>
<dbReference type="PROSITE" id="PS51257">
    <property type="entry name" value="PROKAR_LIPOPROTEIN"/>
    <property type="match status" value="1"/>
</dbReference>
<keyword evidence="2" id="KW-1185">Reference proteome</keyword>
<protein>
    <recommendedName>
        <fullName evidence="3">Lipoprotein</fullName>
    </recommendedName>
</protein>
<accession>A0ABT6R5V1</accession>
<reference evidence="1 2" key="1">
    <citation type="submission" date="2023-04" db="EMBL/GenBank/DDBJ databases">
        <title>Antarctic isolates genomes.</title>
        <authorList>
            <person name="Dimov S.G."/>
        </authorList>
    </citation>
    <scope>NUCLEOTIDE SEQUENCE [LARGE SCALE GENOMIC DNA]</scope>
    <source>
        <strain evidence="1 2">AL19</strain>
    </source>
</reference>
<gene>
    <name evidence="1" type="ORF">QK289_15045</name>
</gene>
<dbReference type="EMBL" id="JASBQV010000036">
    <property type="protein sequence ID" value="MDI3236329.1"/>
    <property type="molecule type" value="Genomic_DNA"/>
</dbReference>
<dbReference type="Proteomes" id="UP001243286">
    <property type="component" value="Unassembled WGS sequence"/>
</dbReference>
<evidence type="ECO:0000313" key="2">
    <source>
        <dbReference type="Proteomes" id="UP001243286"/>
    </source>
</evidence>
<organism evidence="1 2">
    <name type="scientific">Exiguobacterium antarcticum</name>
    <dbReference type="NCBI Taxonomy" id="132920"/>
    <lineage>
        <taxon>Bacteria</taxon>
        <taxon>Bacillati</taxon>
        <taxon>Bacillota</taxon>
        <taxon>Bacilli</taxon>
        <taxon>Bacillales</taxon>
        <taxon>Bacillales Family XII. Incertae Sedis</taxon>
        <taxon>Exiguobacterium</taxon>
    </lineage>
</organism>
<sequence>MRRIIRLMMLGLFIVCGLSGCSNEKYVIEKIEGNQLSLGPDEQDPEASYALLEVTVDDQTKVDGQTNSLSVLQKGDIIRFMYQNDKKPLVATIERVK</sequence>
<comment type="caution">
    <text evidence="1">The sequence shown here is derived from an EMBL/GenBank/DDBJ whole genome shotgun (WGS) entry which is preliminary data.</text>
</comment>
<name>A0ABT6R5V1_9BACL</name>
<proteinExistence type="predicted"/>
<evidence type="ECO:0000313" key="1">
    <source>
        <dbReference type="EMBL" id="MDI3236329.1"/>
    </source>
</evidence>